<dbReference type="Gene3D" id="2.40.128.270">
    <property type="match status" value="1"/>
</dbReference>
<dbReference type="Proteomes" id="UP000095601">
    <property type="component" value="Unassembled WGS sequence"/>
</dbReference>
<dbReference type="EMBL" id="MKGI01000009">
    <property type="protein sequence ID" value="OEL12285.1"/>
    <property type="molecule type" value="Genomic_DNA"/>
</dbReference>
<sequence length="150" mass="16810">MRIEISTFFLHLNNKYLHMKKIFWALLISTTVISCATISKIGSKQESVANTKWTLVDNNFSGAKAPTLVIEGKRITGNGGCNNYFSDVVITASTGTFDVGNIGATKMACDNMMTEQSYFTVLEQVNKYVVNEGYLELYKDNLLLLKFKKQ</sequence>
<comment type="caution">
    <text evidence="2">The sequence shown here is derived from an EMBL/GenBank/DDBJ whole genome shotgun (WGS) entry which is preliminary data.</text>
</comment>
<dbReference type="PROSITE" id="PS51257">
    <property type="entry name" value="PROKAR_LIPOPROTEIN"/>
    <property type="match status" value="1"/>
</dbReference>
<protein>
    <submittedName>
        <fullName evidence="2">META domain protein</fullName>
    </submittedName>
</protein>
<evidence type="ECO:0000259" key="1">
    <source>
        <dbReference type="Pfam" id="PF03724"/>
    </source>
</evidence>
<dbReference type="Pfam" id="PF03724">
    <property type="entry name" value="META"/>
    <property type="match status" value="1"/>
</dbReference>
<feature type="domain" description="DUF306" evidence="1">
    <location>
        <begin position="47"/>
        <end position="141"/>
    </location>
</feature>
<reference evidence="2 3" key="1">
    <citation type="submission" date="2016-09" db="EMBL/GenBank/DDBJ databases">
        <authorList>
            <person name="Capua I."/>
            <person name="De Benedictis P."/>
            <person name="Joannis T."/>
            <person name="Lombin L.H."/>
            <person name="Cattoli G."/>
        </authorList>
    </citation>
    <scope>NUCLEOTIDE SEQUENCE [LARGE SCALE GENOMIC DNA]</scope>
    <source>
        <strain evidence="2 3">NRS-1</strain>
    </source>
</reference>
<dbReference type="AlphaFoldDB" id="A0A1E5UHN9"/>
<dbReference type="InterPro" id="IPR038670">
    <property type="entry name" value="HslJ-like_sf"/>
</dbReference>
<proteinExistence type="predicted"/>
<dbReference type="PANTHER" id="PTHR35535:SF2">
    <property type="entry name" value="DUF306 DOMAIN-CONTAINING PROTEIN"/>
    <property type="match status" value="1"/>
</dbReference>
<evidence type="ECO:0000313" key="3">
    <source>
        <dbReference type="Proteomes" id="UP000095601"/>
    </source>
</evidence>
<organism evidence="2 3">
    <name type="scientific">Cloacibacterium normanense</name>
    <dbReference type="NCBI Taxonomy" id="237258"/>
    <lineage>
        <taxon>Bacteria</taxon>
        <taxon>Pseudomonadati</taxon>
        <taxon>Bacteroidota</taxon>
        <taxon>Flavobacteriia</taxon>
        <taxon>Flavobacteriales</taxon>
        <taxon>Weeksellaceae</taxon>
    </lineage>
</organism>
<dbReference type="STRING" id="237258.SAMN04489756_11150"/>
<dbReference type="InterPro" id="IPR053147">
    <property type="entry name" value="Hsp_HslJ-like"/>
</dbReference>
<keyword evidence="3" id="KW-1185">Reference proteome</keyword>
<accession>A0A1E5UHN9</accession>
<gene>
    <name evidence="2" type="ORF">BHF72_1258</name>
</gene>
<dbReference type="PANTHER" id="PTHR35535">
    <property type="entry name" value="HEAT SHOCK PROTEIN HSLJ"/>
    <property type="match status" value="1"/>
</dbReference>
<name>A0A1E5UHN9_9FLAO</name>
<dbReference type="InterPro" id="IPR005184">
    <property type="entry name" value="DUF306_Meta_HslJ"/>
</dbReference>
<evidence type="ECO:0000313" key="2">
    <source>
        <dbReference type="EMBL" id="OEL12285.1"/>
    </source>
</evidence>